<dbReference type="AlphaFoldDB" id="A0A6J8CPM1"/>
<evidence type="ECO:0008006" key="3">
    <source>
        <dbReference type="Google" id="ProtNLM"/>
    </source>
</evidence>
<name>A0A6J8CPM1_MYTCO</name>
<gene>
    <name evidence="1" type="ORF">MCOR_31674</name>
</gene>
<dbReference type="Proteomes" id="UP000507470">
    <property type="component" value="Unassembled WGS sequence"/>
</dbReference>
<dbReference type="OrthoDB" id="6163862at2759"/>
<sequence>MDAFTSDKECWYYMKLLTFTLGIGMEVLHQYFEQKILKSMDFYVFVEKYKHYLFHECFPTVQCCECSKMPLAAQSKKGCLNEIQFQLLFDIAPPSKPDHYKTGRNNTIVKDCLCRIDAKRSNEVDCMDITLMCAIIKSCLLNNNTFIHGNPRFLETIKETRNFLAHSTDLRIPKSEFDTRWDKTEHAIIEIASVVGNYFAKLQQRKIDAFKNNELSMENIKTIIDNNADEVKKNLQTLVEDQKKNTMLIKDEIIENLTKYKDYLDELSIDIGSLKFEVKQYALAMVASCSTEETFDSQGHCRIIEVHQKDTAPRSSEVYVPEKDKDVRRCRVEWRLETPNTWNLPEIKETLEKFSALLRQWFEIEFVYVGSLVIKTLVQKNILENRDQMRKSIHSFLEKIVDVCKINTDVPTVIKVALLIEPCESNFKKEAEEQSTKIEMNKEDKTTCIFCNKSFDCQNCQQKAQIISRLEDEICEIGNENSALEKEIDISDLYEPVPGNYQSAFSKTVSVLF</sequence>
<proteinExistence type="predicted"/>
<reference evidence="1 2" key="1">
    <citation type="submission" date="2020-06" db="EMBL/GenBank/DDBJ databases">
        <authorList>
            <person name="Li R."/>
            <person name="Bekaert M."/>
        </authorList>
    </citation>
    <scope>NUCLEOTIDE SEQUENCE [LARGE SCALE GENOMIC DNA]</scope>
    <source>
        <strain evidence="2">wild</strain>
    </source>
</reference>
<protein>
    <recommendedName>
        <fullName evidence="3">DZIP3-like HEPN domain-containing protein</fullName>
    </recommendedName>
</protein>
<organism evidence="1 2">
    <name type="scientific">Mytilus coruscus</name>
    <name type="common">Sea mussel</name>
    <dbReference type="NCBI Taxonomy" id="42192"/>
    <lineage>
        <taxon>Eukaryota</taxon>
        <taxon>Metazoa</taxon>
        <taxon>Spiralia</taxon>
        <taxon>Lophotrochozoa</taxon>
        <taxon>Mollusca</taxon>
        <taxon>Bivalvia</taxon>
        <taxon>Autobranchia</taxon>
        <taxon>Pteriomorphia</taxon>
        <taxon>Mytilida</taxon>
        <taxon>Mytiloidea</taxon>
        <taxon>Mytilidae</taxon>
        <taxon>Mytilinae</taxon>
        <taxon>Mytilus</taxon>
    </lineage>
</organism>
<accession>A0A6J8CPM1</accession>
<evidence type="ECO:0000313" key="1">
    <source>
        <dbReference type="EMBL" id="CAC5397217.1"/>
    </source>
</evidence>
<keyword evidence="2" id="KW-1185">Reference proteome</keyword>
<evidence type="ECO:0000313" key="2">
    <source>
        <dbReference type="Proteomes" id="UP000507470"/>
    </source>
</evidence>
<dbReference type="EMBL" id="CACVKT020005668">
    <property type="protein sequence ID" value="CAC5397217.1"/>
    <property type="molecule type" value="Genomic_DNA"/>
</dbReference>